<evidence type="ECO:0000313" key="1">
    <source>
        <dbReference type="EMBL" id="GBN76028.1"/>
    </source>
</evidence>
<protein>
    <submittedName>
        <fullName evidence="1">Uncharacterized protein</fullName>
    </submittedName>
</protein>
<dbReference type="EMBL" id="BGPR01017398">
    <property type="protein sequence ID" value="GBN76028.1"/>
    <property type="molecule type" value="Genomic_DNA"/>
</dbReference>
<dbReference type="AlphaFoldDB" id="A0A4Y2RK55"/>
<name>A0A4Y2RK55_ARAVE</name>
<organism evidence="1 2">
    <name type="scientific">Araneus ventricosus</name>
    <name type="common">Orbweaver spider</name>
    <name type="synonym">Epeira ventricosa</name>
    <dbReference type="NCBI Taxonomy" id="182803"/>
    <lineage>
        <taxon>Eukaryota</taxon>
        <taxon>Metazoa</taxon>
        <taxon>Ecdysozoa</taxon>
        <taxon>Arthropoda</taxon>
        <taxon>Chelicerata</taxon>
        <taxon>Arachnida</taxon>
        <taxon>Araneae</taxon>
        <taxon>Araneomorphae</taxon>
        <taxon>Entelegynae</taxon>
        <taxon>Araneoidea</taxon>
        <taxon>Araneidae</taxon>
        <taxon>Araneus</taxon>
    </lineage>
</organism>
<sequence>MGEVQCVTPASAVQTSSCIPRPKIVPTANIVGKFGFIPIVTHDWRKNHGLNHLVMEGVLSLKLRPMDAEIGTTYHCIWMADPKSAKEPHTGLNFNLEFKNCFCTVLSSEIIAKH</sequence>
<proteinExistence type="predicted"/>
<keyword evidence="2" id="KW-1185">Reference proteome</keyword>
<accession>A0A4Y2RK55</accession>
<evidence type="ECO:0000313" key="2">
    <source>
        <dbReference type="Proteomes" id="UP000499080"/>
    </source>
</evidence>
<gene>
    <name evidence="1" type="ORF">AVEN_244028_1</name>
</gene>
<dbReference type="Proteomes" id="UP000499080">
    <property type="component" value="Unassembled WGS sequence"/>
</dbReference>
<reference evidence="1 2" key="1">
    <citation type="journal article" date="2019" name="Sci. Rep.">
        <title>Orb-weaving spider Araneus ventricosus genome elucidates the spidroin gene catalogue.</title>
        <authorList>
            <person name="Kono N."/>
            <person name="Nakamura H."/>
            <person name="Ohtoshi R."/>
            <person name="Moran D.A.P."/>
            <person name="Shinohara A."/>
            <person name="Yoshida Y."/>
            <person name="Fujiwara M."/>
            <person name="Mori M."/>
            <person name="Tomita M."/>
            <person name="Arakawa K."/>
        </authorList>
    </citation>
    <scope>NUCLEOTIDE SEQUENCE [LARGE SCALE GENOMIC DNA]</scope>
</reference>
<dbReference type="OrthoDB" id="7699940at2759"/>
<comment type="caution">
    <text evidence="1">The sequence shown here is derived from an EMBL/GenBank/DDBJ whole genome shotgun (WGS) entry which is preliminary data.</text>
</comment>